<evidence type="ECO:0000313" key="3">
    <source>
        <dbReference type="Proteomes" id="UP000748756"/>
    </source>
</evidence>
<keyword evidence="1" id="KW-0732">Signal</keyword>
<evidence type="ECO:0000256" key="1">
    <source>
        <dbReference type="SAM" id="SignalP"/>
    </source>
</evidence>
<dbReference type="EMBL" id="JAAAUQ010002548">
    <property type="protein sequence ID" value="KAF9122651.1"/>
    <property type="molecule type" value="Genomic_DNA"/>
</dbReference>
<feature type="signal peptide" evidence="1">
    <location>
        <begin position="1"/>
        <end position="20"/>
    </location>
</feature>
<name>A0A9P5R600_9FUNG</name>
<feature type="chain" id="PRO_5040433983" evidence="1">
    <location>
        <begin position="21"/>
        <end position="82"/>
    </location>
</feature>
<feature type="non-terminal residue" evidence="2">
    <location>
        <position position="82"/>
    </location>
</feature>
<dbReference type="AlphaFoldDB" id="A0A9P5R600"/>
<reference evidence="2" key="1">
    <citation type="journal article" date="2020" name="Fungal Divers.">
        <title>Resolving the Mortierellaceae phylogeny through synthesis of multi-gene phylogenetics and phylogenomics.</title>
        <authorList>
            <person name="Vandepol N."/>
            <person name="Liber J."/>
            <person name="Desiro A."/>
            <person name="Na H."/>
            <person name="Kennedy M."/>
            <person name="Barry K."/>
            <person name="Grigoriev I.V."/>
            <person name="Miller A.N."/>
            <person name="O'Donnell K."/>
            <person name="Stajich J.E."/>
            <person name="Bonito G."/>
        </authorList>
    </citation>
    <scope>NUCLEOTIDE SEQUENCE</scope>
    <source>
        <strain evidence="2">NRRL 6426</strain>
    </source>
</reference>
<evidence type="ECO:0000313" key="2">
    <source>
        <dbReference type="EMBL" id="KAF9122651.1"/>
    </source>
</evidence>
<keyword evidence="3" id="KW-1185">Reference proteome</keyword>
<accession>A0A9P5R600</accession>
<proteinExistence type="predicted"/>
<dbReference type="Proteomes" id="UP000748756">
    <property type="component" value="Unassembled WGS sequence"/>
</dbReference>
<sequence length="82" mass="8537">MKVFSAILLTLGSVVLSTIAAPASDAEADYLSKRSYVKRGIAVGSNSMSVASVSPSKRADGTFFYTRADTGRETFLGATPNG</sequence>
<organism evidence="2 3">
    <name type="scientific">Linnemannia schmuckeri</name>
    <dbReference type="NCBI Taxonomy" id="64567"/>
    <lineage>
        <taxon>Eukaryota</taxon>
        <taxon>Fungi</taxon>
        <taxon>Fungi incertae sedis</taxon>
        <taxon>Mucoromycota</taxon>
        <taxon>Mortierellomycotina</taxon>
        <taxon>Mortierellomycetes</taxon>
        <taxon>Mortierellales</taxon>
        <taxon>Mortierellaceae</taxon>
        <taxon>Linnemannia</taxon>
    </lineage>
</organism>
<comment type="caution">
    <text evidence="2">The sequence shown here is derived from an EMBL/GenBank/DDBJ whole genome shotgun (WGS) entry which is preliminary data.</text>
</comment>
<gene>
    <name evidence="2" type="ORF">BG015_005492</name>
</gene>
<protein>
    <submittedName>
        <fullName evidence="2">Uncharacterized protein</fullName>
    </submittedName>
</protein>